<keyword evidence="15" id="KW-0472">Membrane</keyword>
<evidence type="ECO:0000256" key="2">
    <source>
        <dbReference type="ARBA" id="ARBA00004443"/>
    </source>
</evidence>
<feature type="domain" description="DUF3752" evidence="21">
    <location>
        <begin position="499"/>
        <end position="654"/>
    </location>
</feature>
<comment type="subcellular location">
    <subcellularLocation>
        <location evidence="2">Mitochondrion inner membrane</location>
        <topology evidence="2">Peripheral membrane protein</topology>
        <orientation evidence="2">Matrix side</orientation>
    </subcellularLocation>
</comment>
<dbReference type="InterPro" id="IPR015222">
    <property type="entry name" value="Tam41"/>
</dbReference>
<keyword evidence="8" id="KW-0444">Lipid biosynthesis</keyword>
<dbReference type="PANTHER" id="PTHR13619:SF0">
    <property type="entry name" value="PHOSPHATIDATE CYTIDYLYLTRANSFERASE, MITOCHONDRIAL"/>
    <property type="match status" value="1"/>
</dbReference>
<feature type="compositionally biased region" description="Basic and acidic residues" evidence="20">
    <location>
        <begin position="557"/>
        <end position="591"/>
    </location>
</feature>
<dbReference type="AlphaFoldDB" id="A0A8K0JYJ3"/>
<keyword evidence="10" id="KW-0548">Nucleotidyltransferase</keyword>
<dbReference type="EMBL" id="KZ308191">
    <property type="protein sequence ID" value="KAG8224307.1"/>
    <property type="molecule type" value="Genomic_DNA"/>
</dbReference>
<accession>A0A8K0JYJ3</accession>
<feature type="compositionally biased region" description="Basic and acidic residues" evidence="20">
    <location>
        <begin position="610"/>
        <end position="630"/>
    </location>
</feature>
<evidence type="ECO:0000256" key="3">
    <source>
        <dbReference type="ARBA" id="ARBA00005119"/>
    </source>
</evidence>
<evidence type="ECO:0000256" key="14">
    <source>
        <dbReference type="ARBA" id="ARBA00023128"/>
    </source>
</evidence>
<comment type="cofactor">
    <cofactor evidence="1">
        <name>Mg(2+)</name>
        <dbReference type="ChEBI" id="CHEBI:18420"/>
    </cofactor>
</comment>
<sequence length="661" mass="75266">MASSKAVAKVPLIYNRILSLFPEKLSFCFAYGSGVFKQLGHDSKEKKMIDLIFVVEDPVAWHKENIARHPSHYSMLRFLGHQFVSQLQENWAAKVYFNTLIPFEDGLIKYGIVSHNAIVTDLLDWDYLYLAGRLHKPVMILRPPSDSRLRSALRLNIYGALHSALLCLPETFTEVELYTTIAGLSYAGDFRTTFGEDRNKVHNIVGAQLNELRELYAPTLKSMKDYLHESSRSDPGSGGHQMEQDASPEARLYHLMQLPRKPQQRLVRDWNRGIRGGVIGKYLGDISRGSRITRRYDAEDSLRAMSYDPDCGDMVAFVMRDIVRRSSISQSLKGIITAGFVKSKMSFIGPALPPHLQKDDNQPSEEHSDKSDDSIEEESKDDKDECDMYGPALPPGMPKTSSIGPALPPGFREKLSKRDSEVSGGNPGSVSSDEDDYGNVVGPMPVLEDQGESSYAAKLIEERSQRMHQKLLGKSDQVPKKREKWMTELPEGRTRQAMLGMNIVPRTFQTRPAPKLDAAGRSAWTDTPEDKDRKKRKGDAIDSNEEKSSDEDEDNDILEREALIERDKKMQEIAELHNKDKRKESLLDMHIKKQKKEAKKKKKKEKKKRKDSDRPEKEERRPFDRDVDLQANRFDEAQKAAILRKAQLLDDRFSSGRQKFL</sequence>
<dbReference type="OrthoDB" id="341477at2759"/>
<feature type="region of interest" description="Disordered" evidence="20">
    <location>
        <begin position="468"/>
        <end position="630"/>
    </location>
</feature>
<keyword evidence="17" id="KW-1208">Phospholipid metabolism</keyword>
<feature type="compositionally biased region" description="Basic and acidic residues" evidence="20">
    <location>
        <begin position="477"/>
        <end position="494"/>
    </location>
</feature>
<reference evidence="22" key="1">
    <citation type="submission" date="2013-04" db="EMBL/GenBank/DDBJ databases">
        <authorList>
            <person name="Qu J."/>
            <person name="Murali S.C."/>
            <person name="Bandaranaike D."/>
            <person name="Bellair M."/>
            <person name="Blankenburg K."/>
            <person name="Chao H."/>
            <person name="Dinh H."/>
            <person name="Doddapaneni H."/>
            <person name="Downs B."/>
            <person name="Dugan-Rocha S."/>
            <person name="Elkadiri S."/>
            <person name="Gnanaolivu R.D."/>
            <person name="Hernandez B."/>
            <person name="Javaid M."/>
            <person name="Jayaseelan J.C."/>
            <person name="Lee S."/>
            <person name="Li M."/>
            <person name="Ming W."/>
            <person name="Munidasa M."/>
            <person name="Muniz J."/>
            <person name="Nguyen L."/>
            <person name="Ongeri F."/>
            <person name="Osuji N."/>
            <person name="Pu L.-L."/>
            <person name="Puazo M."/>
            <person name="Qu C."/>
            <person name="Quiroz J."/>
            <person name="Raj R."/>
            <person name="Weissenberger G."/>
            <person name="Xin Y."/>
            <person name="Zou X."/>
            <person name="Han Y."/>
            <person name="Richards S."/>
            <person name="Worley K."/>
            <person name="Muzny D."/>
            <person name="Gibbs R."/>
        </authorList>
    </citation>
    <scope>NUCLEOTIDE SEQUENCE</scope>
    <source>
        <strain evidence="22">Sampled in the wild</strain>
    </source>
</reference>
<comment type="similarity">
    <text evidence="5">Belongs to the TAM41 family.</text>
</comment>
<keyword evidence="11" id="KW-0999">Mitochondrion inner membrane</keyword>
<dbReference type="Proteomes" id="UP000792457">
    <property type="component" value="Unassembled WGS sequence"/>
</dbReference>
<dbReference type="Pfam" id="PF09139">
    <property type="entry name" value="Tam41_Mmp37"/>
    <property type="match status" value="1"/>
</dbReference>
<dbReference type="Pfam" id="PF12572">
    <property type="entry name" value="DUF3752"/>
    <property type="match status" value="1"/>
</dbReference>
<evidence type="ECO:0000256" key="19">
    <source>
        <dbReference type="ARBA" id="ARBA00031502"/>
    </source>
</evidence>
<dbReference type="EC" id="2.7.7.41" evidence="6"/>
<reference evidence="22" key="2">
    <citation type="submission" date="2017-10" db="EMBL/GenBank/DDBJ databases">
        <title>Ladona fulva Genome sequencing and assembly.</title>
        <authorList>
            <person name="Murali S."/>
            <person name="Richards S."/>
            <person name="Bandaranaike D."/>
            <person name="Bellair M."/>
            <person name="Blankenburg K."/>
            <person name="Chao H."/>
            <person name="Dinh H."/>
            <person name="Doddapaneni H."/>
            <person name="Dugan-Rocha S."/>
            <person name="Elkadiri S."/>
            <person name="Gnanaolivu R."/>
            <person name="Hernandez B."/>
            <person name="Skinner E."/>
            <person name="Javaid M."/>
            <person name="Lee S."/>
            <person name="Li M."/>
            <person name="Ming W."/>
            <person name="Munidasa M."/>
            <person name="Muniz J."/>
            <person name="Nguyen L."/>
            <person name="Hughes D."/>
            <person name="Osuji N."/>
            <person name="Pu L.-L."/>
            <person name="Puazo M."/>
            <person name="Qu C."/>
            <person name="Quiroz J."/>
            <person name="Raj R."/>
            <person name="Weissenberger G."/>
            <person name="Xin Y."/>
            <person name="Zou X."/>
            <person name="Han Y."/>
            <person name="Worley K."/>
            <person name="Muzny D."/>
            <person name="Gibbs R."/>
        </authorList>
    </citation>
    <scope>NUCLEOTIDE SEQUENCE</scope>
    <source>
        <strain evidence="22">Sampled in the wild</strain>
    </source>
</reference>
<evidence type="ECO:0000256" key="1">
    <source>
        <dbReference type="ARBA" id="ARBA00001946"/>
    </source>
</evidence>
<evidence type="ECO:0000256" key="18">
    <source>
        <dbReference type="ARBA" id="ARBA00029893"/>
    </source>
</evidence>
<name>A0A8K0JYJ3_LADFU</name>
<evidence type="ECO:0000256" key="8">
    <source>
        <dbReference type="ARBA" id="ARBA00022516"/>
    </source>
</evidence>
<dbReference type="InterPro" id="IPR022226">
    <property type="entry name" value="DUF3752"/>
</dbReference>
<dbReference type="GO" id="GO:0004605">
    <property type="term" value="F:phosphatidate cytidylyltransferase activity"/>
    <property type="evidence" value="ECO:0007669"/>
    <property type="project" value="UniProtKB-EC"/>
</dbReference>
<evidence type="ECO:0000256" key="15">
    <source>
        <dbReference type="ARBA" id="ARBA00023136"/>
    </source>
</evidence>
<keyword evidence="9" id="KW-0808">Transferase</keyword>
<proteinExistence type="inferred from homology"/>
<feature type="compositionally biased region" description="Basic and acidic residues" evidence="20">
    <location>
        <begin position="528"/>
        <end position="547"/>
    </location>
</feature>
<keyword evidence="12" id="KW-0460">Magnesium</keyword>
<keyword evidence="23" id="KW-1185">Reference proteome</keyword>
<feature type="compositionally biased region" description="Basic and acidic residues" evidence="20">
    <location>
        <begin position="411"/>
        <end position="421"/>
    </location>
</feature>
<evidence type="ECO:0000256" key="9">
    <source>
        <dbReference type="ARBA" id="ARBA00022679"/>
    </source>
</evidence>
<gene>
    <name evidence="22" type="ORF">J437_LFUL007247</name>
</gene>
<keyword evidence="14" id="KW-0496">Mitochondrion</keyword>
<evidence type="ECO:0000256" key="12">
    <source>
        <dbReference type="ARBA" id="ARBA00022842"/>
    </source>
</evidence>
<feature type="compositionally biased region" description="Basic and acidic residues" evidence="20">
    <location>
        <begin position="356"/>
        <end position="373"/>
    </location>
</feature>
<protein>
    <recommendedName>
        <fullName evidence="7">Phosphatidate cytidylyltransferase, mitochondrial</fullName>
        <ecNumber evidence="6">2.7.7.41</ecNumber>
    </recommendedName>
    <alternativeName>
        <fullName evidence="18">CDP-diacylglycerol synthase</fullName>
    </alternativeName>
    <alternativeName>
        <fullName evidence="19">Mitochondrial translocator assembly and maintenance protein 41 homolog</fullName>
    </alternativeName>
</protein>
<evidence type="ECO:0000256" key="5">
    <source>
        <dbReference type="ARBA" id="ARBA00005458"/>
    </source>
</evidence>
<dbReference type="UniPathway" id="UPA00557">
    <property type="reaction ID" value="UER00614"/>
</dbReference>
<keyword evidence="13" id="KW-0443">Lipid metabolism</keyword>
<comment type="caution">
    <text evidence="22">The sequence shown here is derived from an EMBL/GenBank/DDBJ whole genome shotgun (WGS) entry which is preliminary data.</text>
</comment>
<evidence type="ECO:0000256" key="17">
    <source>
        <dbReference type="ARBA" id="ARBA00023264"/>
    </source>
</evidence>
<comment type="pathway">
    <text evidence="4">Lipid metabolism.</text>
</comment>
<dbReference type="PANTHER" id="PTHR13619">
    <property type="entry name" value="PHOSPHATIDATE CYTIDYLYLTRANSFERASE, MITOCHONDRIAL"/>
    <property type="match status" value="1"/>
</dbReference>
<evidence type="ECO:0000313" key="23">
    <source>
        <dbReference type="Proteomes" id="UP000792457"/>
    </source>
</evidence>
<evidence type="ECO:0000256" key="13">
    <source>
        <dbReference type="ARBA" id="ARBA00023098"/>
    </source>
</evidence>
<evidence type="ECO:0000256" key="6">
    <source>
        <dbReference type="ARBA" id="ARBA00012487"/>
    </source>
</evidence>
<dbReference type="GO" id="GO:0005743">
    <property type="term" value="C:mitochondrial inner membrane"/>
    <property type="evidence" value="ECO:0007669"/>
    <property type="project" value="UniProtKB-SubCell"/>
</dbReference>
<evidence type="ECO:0000256" key="11">
    <source>
        <dbReference type="ARBA" id="ARBA00022792"/>
    </source>
</evidence>
<feature type="compositionally biased region" description="Acidic residues" evidence="20">
    <location>
        <begin position="374"/>
        <end position="387"/>
    </location>
</feature>
<evidence type="ECO:0000256" key="16">
    <source>
        <dbReference type="ARBA" id="ARBA00023209"/>
    </source>
</evidence>
<evidence type="ECO:0000259" key="21">
    <source>
        <dbReference type="Pfam" id="PF12572"/>
    </source>
</evidence>
<feature type="region of interest" description="Disordered" evidence="20">
    <location>
        <begin position="351"/>
        <end position="449"/>
    </location>
</feature>
<evidence type="ECO:0000313" key="22">
    <source>
        <dbReference type="EMBL" id="KAG8224307.1"/>
    </source>
</evidence>
<evidence type="ECO:0000256" key="4">
    <source>
        <dbReference type="ARBA" id="ARBA00005189"/>
    </source>
</evidence>
<evidence type="ECO:0000256" key="10">
    <source>
        <dbReference type="ARBA" id="ARBA00022695"/>
    </source>
</evidence>
<evidence type="ECO:0000256" key="20">
    <source>
        <dbReference type="SAM" id="MobiDB-lite"/>
    </source>
</evidence>
<keyword evidence="16" id="KW-0594">Phospholipid biosynthesis</keyword>
<organism evidence="22 23">
    <name type="scientific">Ladona fulva</name>
    <name type="common">Scarce chaser dragonfly</name>
    <name type="synonym">Libellula fulva</name>
    <dbReference type="NCBI Taxonomy" id="123851"/>
    <lineage>
        <taxon>Eukaryota</taxon>
        <taxon>Metazoa</taxon>
        <taxon>Ecdysozoa</taxon>
        <taxon>Arthropoda</taxon>
        <taxon>Hexapoda</taxon>
        <taxon>Insecta</taxon>
        <taxon>Pterygota</taxon>
        <taxon>Palaeoptera</taxon>
        <taxon>Odonata</taxon>
        <taxon>Epiprocta</taxon>
        <taxon>Anisoptera</taxon>
        <taxon>Libelluloidea</taxon>
        <taxon>Libellulidae</taxon>
        <taxon>Ladona</taxon>
    </lineage>
</organism>
<evidence type="ECO:0000256" key="7">
    <source>
        <dbReference type="ARBA" id="ARBA00018337"/>
    </source>
</evidence>
<comment type="pathway">
    <text evidence="3">Phospholipid metabolism; CDP-diacylglycerol biosynthesis; CDP-diacylglycerol from sn-glycerol 3-phosphate: step 3/3.</text>
</comment>
<dbReference type="GO" id="GO:0016024">
    <property type="term" value="P:CDP-diacylglycerol biosynthetic process"/>
    <property type="evidence" value="ECO:0007669"/>
    <property type="project" value="UniProtKB-UniPathway"/>
</dbReference>
<feature type="compositionally biased region" description="Basic residues" evidence="20">
    <location>
        <begin position="592"/>
        <end position="609"/>
    </location>
</feature>
<dbReference type="GO" id="GO:0032049">
    <property type="term" value="P:cardiolipin biosynthetic process"/>
    <property type="evidence" value="ECO:0007669"/>
    <property type="project" value="InterPro"/>
</dbReference>